<keyword evidence="1" id="KW-0175">Coiled coil</keyword>
<dbReference type="Proteomes" id="UP000827721">
    <property type="component" value="Unassembled WGS sequence"/>
</dbReference>
<reference evidence="3 4" key="1">
    <citation type="submission" date="2021-02" db="EMBL/GenBank/DDBJ databases">
        <title>Plant Genome Project.</title>
        <authorList>
            <person name="Zhang R.-G."/>
        </authorList>
    </citation>
    <scope>NUCLEOTIDE SEQUENCE [LARGE SCALE GENOMIC DNA]</scope>
    <source>
        <tissue evidence="3">Leaves</tissue>
    </source>
</reference>
<proteinExistence type="predicted"/>
<gene>
    <name evidence="3" type="ORF">JRO89_XS02G0266500</name>
</gene>
<evidence type="ECO:0000313" key="4">
    <source>
        <dbReference type="Proteomes" id="UP000827721"/>
    </source>
</evidence>
<organism evidence="3 4">
    <name type="scientific">Xanthoceras sorbifolium</name>
    <dbReference type="NCBI Taxonomy" id="99658"/>
    <lineage>
        <taxon>Eukaryota</taxon>
        <taxon>Viridiplantae</taxon>
        <taxon>Streptophyta</taxon>
        <taxon>Embryophyta</taxon>
        <taxon>Tracheophyta</taxon>
        <taxon>Spermatophyta</taxon>
        <taxon>Magnoliopsida</taxon>
        <taxon>eudicotyledons</taxon>
        <taxon>Gunneridae</taxon>
        <taxon>Pentapetalae</taxon>
        <taxon>rosids</taxon>
        <taxon>malvids</taxon>
        <taxon>Sapindales</taxon>
        <taxon>Sapindaceae</taxon>
        <taxon>Xanthoceroideae</taxon>
        <taxon>Xanthoceras</taxon>
    </lineage>
</organism>
<accession>A0ABQ8IH03</accession>
<feature type="region of interest" description="Disordered" evidence="2">
    <location>
        <begin position="50"/>
        <end position="115"/>
    </location>
</feature>
<feature type="region of interest" description="Disordered" evidence="2">
    <location>
        <begin position="157"/>
        <end position="189"/>
    </location>
</feature>
<dbReference type="EMBL" id="JAFEMO010000002">
    <property type="protein sequence ID" value="KAH7575974.1"/>
    <property type="molecule type" value="Genomic_DNA"/>
</dbReference>
<evidence type="ECO:0000256" key="1">
    <source>
        <dbReference type="SAM" id="Coils"/>
    </source>
</evidence>
<evidence type="ECO:0000256" key="2">
    <source>
        <dbReference type="SAM" id="MobiDB-lite"/>
    </source>
</evidence>
<protein>
    <submittedName>
        <fullName evidence="3">Uncharacterized protein</fullName>
    </submittedName>
</protein>
<name>A0ABQ8IH03_9ROSI</name>
<keyword evidence="4" id="KW-1185">Reference proteome</keyword>
<feature type="compositionally biased region" description="Polar residues" evidence="2">
    <location>
        <begin position="172"/>
        <end position="189"/>
    </location>
</feature>
<evidence type="ECO:0000313" key="3">
    <source>
        <dbReference type="EMBL" id="KAH7575974.1"/>
    </source>
</evidence>
<comment type="caution">
    <text evidence="3">The sequence shown here is derived from an EMBL/GenBank/DDBJ whole genome shotgun (WGS) entry which is preliminary data.</text>
</comment>
<feature type="coiled-coil region" evidence="1">
    <location>
        <begin position="290"/>
        <end position="324"/>
    </location>
</feature>
<sequence length="371" mass="41824">MGHREQSGSRNTLNFEVEVMQEAVIQQLEPSAIELDRPYYEGLMDVDDLFPKEEDIPSSGGRTDSGDILQDNAGHVPAASGNMYLPPHPTRDDKYAPNQIHPSAHTPPPQDKDSVSMHKHLLDVNTRLQAFINEAHEEFRILKCQNVKIHRALAASHGPSSGARLNVEDSRPLTTPYSAEQNENESTSSLPSPYIFIVTLQASAFASTPIFTPFQPPVPSLDEAQAFFTKFVPIPDESVKNLLQPSQAMLDTPKDISRAKCFLTQCRSLNFEFVMKPGQGKLQPLWQKDIQLRDDMIEELTKKLEEQKKQKADLEEQANDLVKLSMAFKDALARCVLSHSMLEKDKQDSKKLKADNDASWEEFRQKIARLF</sequence>